<evidence type="ECO:0000256" key="4">
    <source>
        <dbReference type="ARBA" id="ARBA00022801"/>
    </source>
</evidence>
<evidence type="ECO:0000313" key="10">
    <source>
        <dbReference type="Proteomes" id="UP000756710"/>
    </source>
</evidence>
<dbReference type="GO" id="GO:0008800">
    <property type="term" value="F:beta-lactamase activity"/>
    <property type="evidence" value="ECO:0007669"/>
    <property type="project" value="UniProtKB-UniRule"/>
</dbReference>
<accession>A0A060ZSY1</accession>
<dbReference type="AlphaFoldDB" id="A0A060ZSY1"/>
<organism evidence="8">
    <name type="scientific">Streptomyces iranensis</name>
    <dbReference type="NCBI Taxonomy" id="576784"/>
    <lineage>
        <taxon>Bacteria</taxon>
        <taxon>Bacillati</taxon>
        <taxon>Actinomycetota</taxon>
        <taxon>Actinomycetes</taxon>
        <taxon>Kitasatosporales</taxon>
        <taxon>Streptomycetaceae</taxon>
        <taxon>Streptomyces</taxon>
        <taxon>Streptomyces violaceusniger group</taxon>
    </lineage>
</organism>
<keyword evidence="4 6" id="KW-0378">Hydrolase</keyword>
<evidence type="ECO:0000259" key="7">
    <source>
        <dbReference type="Pfam" id="PF13354"/>
    </source>
</evidence>
<keyword evidence="5 6" id="KW-0046">Antibiotic resistance</keyword>
<dbReference type="GO" id="GO:0030655">
    <property type="term" value="P:beta-lactam antibiotic catabolic process"/>
    <property type="evidence" value="ECO:0007669"/>
    <property type="project" value="InterPro"/>
</dbReference>
<dbReference type="GO" id="GO:0046677">
    <property type="term" value="P:response to antibiotic"/>
    <property type="evidence" value="ECO:0007669"/>
    <property type="project" value="UniProtKB-UniRule"/>
</dbReference>
<comment type="catalytic activity">
    <reaction evidence="6">
        <text>a beta-lactam + H2O = a substituted beta-amino acid</text>
        <dbReference type="Rhea" id="RHEA:20401"/>
        <dbReference type="ChEBI" id="CHEBI:15377"/>
        <dbReference type="ChEBI" id="CHEBI:35627"/>
        <dbReference type="ChEBI" id="CHEBI:140347"/>
        <dbReference type="EC" id="3.5.2.6"/>
    </reaction>
</comment>
<dbReference type="PRINTS" id="PR00118">
    <property type="entry name" value="BLACTAMASEA"/>
</dbReference>
<dbReference type="InterPro" id="IPR012338">
    <property type="entry name" value="Beta-lactam/transpept-like"/>
</dbReference>
<dbReference type="InterPro" id="IPR000871">
    <property type="entry name" value="Beta-lactam_class-A"/>
</dbReference>
<dbReference type="EMBL" id="JAGGLR010000038">
    <property type="protein sequence ID" value="MBP2068178.1"/>
    <property type="molecule type" value="Genomic_DNA"/>
</dbReference>
<evidence type="ECO:0000256" key="2">
    <source>
        <dbReference type="ARBA" id="ARBA00012865"/>
    </source>
</evidence>
<evidence type="ECO:0000256" key="3">
    <source>
        <dbReference type="ARBA" id="ARBA00018879"/>
    </source>
</evidence>
<evidence type="ECO:0000256" key="1">
    <source>
        <dbReference type="ARBA" id="ARBA00009009"/>
    </source>
</evidence>
<dbReference type="PANTHER" id="PTHR35333">
    <property type="entry name" value="BETA-LACTAMASE"/>
    <property type="match status" value="1"/>
</dbReference>
<dbReference type="PROSITE" id="PS51318">
    <property type="entry name" value="TAT"/>
    <property type="match status" value="1"/>
</dbReference>
<evidence type="ECO:0000313" key="8">
    <source>
        <dbReference type="EMBL" id="CDR09185.1"/>
    </source>
</evidence>
<proteinExistence type="inferred from homology"/>
<dbReference type="EC" id="3.5.2.6" evidence="2 6"/>
<dbReference type="Pfam" id="PF13354">
    <property type="entry name" value="Beta-lactamase2"/>
    <property type="match status" value="1"/>
</dbReference>
<feature type="domain" description="Beta-lactamase class A catalytic" evidence="7">
    <location>
        <begin position="52"/>
        <end position="272"/>
    </location>
</feature>
<dbReference type="PANTHER" id="PTHR35333:SF3">
    <property type="entry name" value="BETA-LACTAMASE-TYPE TRANSPEPTIDASE FOLD CONTAINING PROTEIN"/>
    <property type="match status" value="1"/>
</dbReference>
<dbReference type="Gene3D" id="3.40.710.10">
    <property type="entry name" value="DD-peptidase/beta-lactamase superfamily"/>
    <property type="match status" value="1"/>
</dbReference>
<dbReference type="NCBIfam" id="NF033103">
    <property type="entry name" value="bla_class_A"/>
    <property type="match status" value="1"/>
</dbReference>
<comment type="similarity">
    <text evidence="1 6">Belongs to the class-A beta-lactamase family.</text>
</comment>
<name>A0A060ZSY1_9ACTN</name>
<dbReference type="InterPro" id="IPR023650">
    <property type="entry name" value="Beta-lactam_class-A_AS"/>
</dbReference>
<dbReference type="EMBL" id="LK022848">
    <property type="protein sequence ID" value="CDR09185.1"/>
    <property type="molecule type" value="Genomic_DNA"/>
</dbReference>
<dbReference type="SUPFAM" id="SSF56601">
    <property type="entry name" value="beta-lactamase/transpeptidase-like"/>
    <property type="match status" value="1"/>
</dbReference>
<dbReference type="HOGENOM" id="CLU_031960_6_0_11"/>
<keyword evidence="10" id="KW-1185">Reference proteome</keyword>
<dbReference type="PROSITE" id="PS00146">
    <property type="entry name" value="BETA_LACTAMASE_A"/>
    <property type="match status" value="1"/>
</dbReference>
<dbReference type="Proteomes" id="UP000756710">
    <property type="component" value="Unassembled WGS sequence"/>
</dbReference>
<reference evidence="8" key="1">
    <citation type="submission" date="2014-05" db="EMBL/GenBank/DDBJ databases">
        <authorList>
            <person name="Horn Fabian"/>
        </authorList>
    </citation>
    <scope>NUCLEOTIDE SEQUENCE</scope>
</reference>
<protein>
    <recommendedName>
        <fullName evidence="3 6">Beta-lactamase</fullName>
        <ecNumber evidence="2 6">3.5.2.6</ecNumber>
    </recommendedName>
</protein>
<sequence length="299" mass="31429">MKTIGASTSRRALLSFGAGTALAVLVPTGARAAAGIPGRMRELEREYGARLGVFALDTGTGRAVVHRADERFPICSVSKTLAVGAVLRDLDRDGEYLARRIRYTEDDVKTAGHIPITGTPENIANGLTVEELCAAAISYSDNGAMNLLLRQLGGPTAVTRFCRSLGDGITRLDRWEPDLNSAEPGRVTDTTTPRAIGRTYAGLAVGRALEAGDRKRLAGWLVANTTGDARIRAGVPGGWTVGDKTGTGRYGTTNDVGIAWPPDRAPIALAVLSTRPEQDAEAVDPLIAKATALAVEALV</sequence>
<reference evidence="9 10" key="2">
    <citation type="submission" date="2021-03" db="EMBL/GenBank/DDBJ databases">
        <title>Genomic Encyclopedia of Type Strains, Phase IV (KMG-IV): sequencing the most valuable type-strain genomes for metagenomic binning, comparative biology and taxonomic classification.</title>
        <authorList>
            <person name="Goeker M."/>
        </authorList>
    </citation>
    <scope>NUCLEOTIDE SEQUENCE [LARGE SCALE GENOMIC DNA]</scope>
    <source>
        <strain evidence="9 10">DSM 41954</strain>
    </source>
</reference>
<evidence type="ECO:0000313" key="9">
    <source>
        <dbReference type="EMBL" id="MBP2068178.1"/>
    </source>
</evidence>
<dbReference type="InterPro" id="IPR006311">
    <property type="entry name" value="TAT_signal"/>
</dbReference>
<gene>
    <name evidence="9" type="ORF">J2Z30_009247</name>
    <name evidence="8" type="ORF">SIRAN5810</name>
</gene>
<dbReference type="RefSeq" id="WP_044574083.1">
    <property type="nucleotide sequence ID" value="NZ_BAABDR010000039.1"/>
</dbReference>
<dbReference type="InterPro" id="IPR045155">
    <property type="entry name" value="Beta-lactam_cat"/>
</dbReference>
<evidence type="ECO:0000256" key="5">
    <source>
        <dbReference type="ARBA" id="ARBA00023251"/>
    </source>
</evidence>
<evidence type="ECO:0000256" key="6">
    <source>
        <dbReference type="RuleBase" id="RU361140"/>
    </source>
</evidence>